<dbReference type="GO" id="GO:0008379">
    <property type="term" value="F:thioredoxin peroxidase activity"/>
    <property type="evidence" value="ECO:0007669"/>
    <property type="project" value="UniProtKB-UniRule"/>
</dbReference>
<dbReference type="InterPro" id="IPR036249">
    <property type="entry name" value="Thioredoxin-like_sf"/>
</dbReference>
<comment type="similarity">
    <text evidence="8">Belongs to the peroxiredoxin family. Tpx subfamily.</text>
</comment>
<dbReference type="PANTHER" id="PTHR43110">
    <property type="entry name" value="THIOL PEROXIDASE"/>
    <property type="match status" value="1"/>
</dbReference>
<evidence type="ECO:0000313" key="10">
    <source>
        <dbReference type="EMBL" id="SDI18087.1"/>
    </source>
</evidence>
<evidence type="ECO:0000256" key="6">
    <source>
        <dbReference type="ARBA" id="ARBA00023284"/>
    </source>
</evidence>
<dbReference type="InterPro" id="IPR013740">
    <property type="entry name" value="Redoxin"/>
</dbReference>
<dbReference type="EC" id="1.11.1.24" evidence="8"/>
<dbReference type="STRING" id="428992.SAMN05216272_106248"/>
<proteinExistence type="inferred from homology"/>
<dbReference type="NCBIfam" id="NF001808">
    <property type="entry name" value="PRK00522.1"/>
    <property type="match status" value="1"/>
</dbReference>
<dbReference type="InterPro" id="IPR050455">
    <property type="entry name" value="Tpx_Peroxidase_subfamily"/>
</dbReference>
<evidence type="ECO:0000256" key="5">
    <source>
        <dbReference type="ARBA" id="ARBA00023157"/>
    </source>
</evidence>
<dbReference type="PANTHER" id="PTHR43110:SF1">
    <property type="entry name" value="THIOL PEROXIDASE"/>
    <property type="match status" value="1"/>
</dbReference>
<dbReference type="HAMAP" id="MF_00269">
    <property type="entry name" value="Tpx"/>
    <property type="match status" value="1"/>
</dbReference>
<keyword evidence="6 8" id="KW-0676">Redox-active center</keyword>
<dbReference type="Proteomes" id="UP000199636">
    <property type="component" value="Unassembled WGS sequence"/>
</dbReference>
<name>A0A1G8IH19_9PSED</name>
<comment type="subunit">
    <text evidence="1 8">Homodimer.</text>
</comment>
<evidence type="ECO:0000256" key="8">
    <source>
        <dbReference type="HAMAP-Rule" id="MF_00269"/>
    </source>
</evidence>
<keyword evidence="2 8" id="KW-0575">Peroxidase</keyword>
<dbReference type="Gene3D" id="3.40.30.10">
    <property type="entry name" value="Glutaredoxin"/>
    <property type="match status" value="1"/>
</dbReference>
<comment type="catalytic activity">
    <reaction evidence="7 8">
        <text>a hydroperoxide + [thioredoxin]-dithiol = an alcohol + [thioredoxin]-disulfide + H2O</text>
        <dbReference type="Rhea" id="RHEA:62620"/>
        <dbReference type="Rhea" id="RHEA-COMP:10698"/>
        <dbReference type="Rhea" id="RHEA-COMP:10700"/>
        <dbReference type="ChEBI" id="CHEBI:15377"/>
        <dbReference type="ChEBI" id="CHEBI:29950"/>
        <dbReference type="ChEBI" id="CHEBI:30879"/>
        <dbReference type="ChEBI" id="CHEBI:35924"/>
        <dbReference type="ChEBI" id="CHEBI:50058"/>
        <dbReference type="EC" id="1.11.1.24"/>
    </reaction>
</comment>
<dbReference type="Pfam" id="PF08534">
    <property type="entry name" value="Redoxin"/>
    <property type="match status" value="1"/>
</dbReference>
<dbReference type="GO" id="GO:0034599">
    <property type="term" value="P:cellular response to oxidative stress"/>
    <property type="evidence" value="ECO:0007669"/>
    <property type="project" value="UniProtKB-ARBA"/>
</dbReference>
<feature type="domain" description="Thioredoxin" evidence="9">
    <location>
        <begin position="18"/>
        <end position="166"/>
    </location>
</feature>
<accession>A0A1G8IH19</accession>
<sequence>MAQVTLKGNPITIDGTLPQKGEKAPAFSLVGGDLANVTLENFAGKRKVLNIFPSVDTPTCATSVRKFNVEASKLANTVVLCVSADLPFAQKRFCGAEGLDNVVNLSTMRGREFLAAYGVAIASGPLAGLAARAVVVLDENDRVLHSELVSEIAQEPDYAAAVAALA</sequence>
<evidence type="ECO:0000256" key="1">
    <source>
        <dbReference type="ARBA" id="ARBA00011738"/>
    </source>
</evidence>
<keyword evidence="11" id="KW-1185">Reference proteome</keyword>
<protein>
    <recommendedName>
        <fullName evidence="8">Thiol peroxidase</fullName>
        <shortName evidence="8">Tpx</shortName>
        <ecNumber evidence="8">1.11.1.24</ecNumber>
    </recommendedName>
    <alternativeName>
        <fullName evidence="8">Peroxiredoxin tpx</fullName>
        <shortName evidence="8">Prx</shortName>
    </alternativeName>
    <alternativeName>
        <fullName evidence="8">Thioredoxin peroxidase</fullName>
    </alternativeName>
    <alternativeName>
        <fullName evidence="8">Thioredoxin-dependent peroxiredoxin</fullName>
    </alternativeName>
</protein>
<dbReference type="SUPFAM" id="SSF52833">
    <property type="entry name" value="Thioredoxin-like"/>
    <property type="match status" value="1"/>
</dbReference>
<dbReference type="CDD" id="cd03014">
    <property type="entry name" value="PRX_Atyp2cys"/>
    <property type="match status" value="1"/>
</dbReference>
<organism evidence="10 11">
    <name type="scientific">Pseudomonas panipatensis</name>
    <dbReference type="NCBI Taxonomy" id="428992"/>
    <lineage>
        <taxon>Bacteria</taxon>
        <taxon>Pseudomonadati</taxon>
        <taxon>Pseudomonadota</taxon>
        <taxon>Gammaproteobacteria</taxon>
        <taxon>Pseudomonadales</taxon>
        <taxon>Pseudomonadaceae</taxon>
        <taxon>Pseudomonas</taxon>
    </lineage>
</organism>
<feature type="active site" description="Cysteine sulfenic acid (-SOH) intermediate" evidence="8">
    <location>
        <position position="60"/>
    </location>
</feature>
<evidence type="ECO:0000259" key="9">
    <source>
        <dbReference type="PROSITE" id="PS51352"/>
    </source>
</evidence>
<gene>
    <name evidence="8" type="primary">tpx</name>
    <name evidence="10" type="ORF">SAMN05216272_106248</name>
</gene>
<dbReference type="PROSITE" id="PS51352">
    <property type="entry name" value="THIOREDOXIN_2"/>
    <property type="match status" value="1"/>
</dbReference>
<dbReference type="PROSITE" id="PS01265">
    <property type="entry name" value="TPX"/>
    <property type="match status" value="1"/>
</dbReference>
<dbReference type="OrthoDB" id="9781543at2"/>
<dbReference type="InterPro" id="IPR013766">
    <property type="entry name" value="Thioredoxin_domain"/>
</dbReference>
<dbReference type="FunFam" id="3.40.30.10:FF:000056">
    <property type="entry name" value="Thiol peroxidase"/>
    <property type="match status" value="1"/>
</dbReference>
<dbReference type="EMBL" id="FNDS01000006">
    <property type="protein sequence ID" value="SDI18087.1"/>
    <property type="molecule type" value="Genomic_DNA"/>
</dbReference>
<comment type="function">
    <text evidence="8">Thiol-specific peroxidase that catalyzes the reduction of hydrogen peroxide and organic hydroperoxides to water and alcohols, respectively. Plays a role in cell protection against oxidative stress by detoxifying peroxides.</text>
</comment>
<dbReference type="AlphaFoldDB" id="A0A1G8IH19"/>
<dbReference type="InterPro" id="IPR002065">
    <property type="entry name" value="TPX"/>
</dbReference>
<evidence type="ECO:0000256" key="4">
    <source>
        <dbReference type="ARBA" id="ARBA00023002"/>
    </source>
</evidence>
<keyword evidence="3 8" id="KW-0049">Antioxidant</keyword>
<dbReference type="InterPro" id="IPR018219">
    <property type="entry name" value="Tpx_CS"/>
</dbReference>
<keyword evidence="5 8" id="KW-1015">Disulfide bond</keyword>
<evidence type="ECO:0000256" key="3">
    <source>
        <dbReference type="ARBA" id="ARBA00022862"/>
    </source>
</evidence>
<evidence type="ECO:0000313" key="11">
    <source>
        <dbReference type="Proteomes" id="UP000199636"/>
    </source>
</evidence>
<evidence type="ECO:0000256" key="2">
    <source>
        <dbReference type="ARBA" id="ARBA00022559"/>
    </source>
</evidence>
<reference evidence="11" key="1">
    <citation type="submission" date="2016-10" db="EMBL/GenBank/DDBJ databases">
        <authorList>
            <person name="Varghese N."/>
            <person name="Submissions S."/>
        </authorList>
    </citation>
    <scope>NUCLEOTIDE SEQUENCE [LARGE SCALE GENOMIC DNA]</scope>
    <source>
        <strain evidence="11">CCM 7469</strain>
    </source>
</reference>
<comment type="miscellaneous">
    <text evidence="8">The active site is a conserved redox-active cysteine residue, the peroxidatic cysteine (C(P)), which makes the nucleophilic attack on the peroxide substrate. The peroxide oxidizes the C(P)-SH to cysteine sulfenic acid (C(P)-SOH), which then reacts with another cysteine residue, the resolving cysteine (C(R)), to form a disulfide bridge. The disulfide is subsequently reduced by an appropriate electron donor to complete the catalytic cycle. In this atypical 2-Cys peroxiredoxin, C(R) is present in the same subunit to form an intramolecular disulfide. The disulfide is subsequently reduced by thioredoxin.</text>
</comment>
<feature type="disulfide bond" description="Redox-active" evidence="8">
    <location>
        <begin position="60"/>
        <end position="94"/>
    </location>
</feature>
<keyword evidence="4 8" id="KW-0560">Oxidoreductase</keyword>
<dbReference type="RefSeq" id="WP_090263837.1">
    <property type="nucleotide sequence ID" value="NZ_FNDS01000006.1"/>
</dbReference>
<evidence type="ECO:0000256" key="7">
    <source>
        <dbReference type="ARBA" id="ARBA00049091"/>
    </source>
</evidence>